<feature type="non-terminal residue" evidence="1">
    <location>
        <position position="1"/>
    </location>
</feature>
<comment type="caution">
    <text evidence="1">The sequence shown here is derived from an EMBL/GenBank/DDBJ whole genome shotgun (WGS) entry which is preliminary data.</text>
</comment>
<dbReference type="Proteomes" id="UP001597118">
    <property type="component" value="Unassembled WGS sequence"/>
</dbReference>
<evidence type="ECO:0000313" key="1">
    <source>
        <dbReference type="EMBL" id="MFD1631470.1"/>
    </source>
</evidence>
<accession>A0ABW4IFE3</accession>
<gene>
    <name evidence="1" type="ORF">ACFSAH_16470</name>
</gene>
<dbReference type="EMBL" id="JBHUDG010000047">
    <property type="protein sequence ID" value="MFD1631470.1"/>
    <property type="molecule type" value="Genomic_DNA"/>
</dbReference>
<name>A0ABW4IFE3_9SPHI</name>
<proteinExistence type="predicted"/>
<protein>
    <submittedName>
        <fullName evidence="1">Uncharacterized protein</fullName>
    </submittedName>
</protein>
<keyword evidence="2" id="KW-1185">Reference proteome</keyword>
<reference evidence="2" key="1">
    <citation type="journal article" date="2019" name="Int. J. Syst. Evol. Microbiol.">
        <title>The Global Catalogue of Microorganisms (GCM) 10K type strain sequencing project: providing services to taxonomists for standard genome sequencing and annotation.</title>
        <authorList>
            <consortium name="The Broad Institute Genomics Platform"/>
            <consortium name="The Broad Institute Genome Sequencing Center for Infectious Disease"/>
            <person name="Wu L."/>
            <person name="Ma J."/>
        </authorList>
    </citation>
    <scope>NUCLEOTIDE SEQUENCE [LARGE SCALE GENOMIC DNA]</scope>
    <source>
        <strain evidence="2">CCUG 53762</strain>
    </source>
</reference>
<organism evidence="1 2">
    <name type="scientific">Pseudopedobacter beijingensis</name>
    <dbReference type="NCBI Taxonomy" id="1207056"/>
    <lineage>
        <taxon>Bacteria</taxon>
        <taxon>Pseudomonadati</taxon>
        <taxon>Bacteroidota</taxon>
        <taxon>Sphingobacteriia</taxon>
        <taxon>Sphingobacteriales</taxon>
        <taxon>Sphingobacteriaceae</taxon>
        <taxon>Pseudopedobacter</taxon>
    </lineage>
</organism>
<sequence>VSGKNDVRFAVNKMDQLPPCGAVIDPVTQFVLHSLRLIRFFLKNSGYFEGISRMVLDKL</sequence>
<dbReference type="RefSeq" id="WP_379663836.1">
    <property type="nucleotide sequence ID" value="NZ_JBHUDG010000047.1"/>
</dbReference>
<evidence type="ECO:0000313" key="2">
    <source>
        <dbReference type="Proteomes" id="UP001597118"/>
    </source>
</evidence>